<dbReference type="PROSITE" id="PS00675">
    <property type="entry name" value="SIGMA54_INTERACT_1"/>
    <property type="match status" value="1"/>
</dbReference>
<dbReference type="PROSITE" id="PS50045">
    <property type="entry name" value="SIGMA54_INTERACT_4"/>
    <property type="match status" value="1"/>
</dbReference>
<feature type="modified residue" description="4-aspartylphosphate" evidence="6">
    <location>
        <position position="53"/>
    </location>
</feature>
<dbReference type="InterPro" id="IPR002197">
    <property type="entry name" value="HTH_Fis"/>
</dbReference>
<dbReference type="SMART" id="SM00382">
    <property type="entry name" value="AAA"/>
    <property type="match status" value="1"/>
</dbReference>
<dbReference type="Gene3D" id="3.40.50.300">
    <property type="entry name" value="P-loop containing nucleotide triphosphate hydrolases"/>
    <property type="match status" value="1"/>
</dbReference>
<organism evidence="10 11">
    <name type="scientific">Marinilabilia salmonicolor</name>
    <dbReference type="NCBI Taxonomy" id="989"/>
    <lineage>
        <taxon>Bacteria</taxon>
        <taxon>Pseudomonadati</taxon>
        <taxon>Bacteroidota</taxon>
        <taxon>Bacteroidia</taxon>
        <taxon>Marinilabiliales</taxon>
        <taxon>Marinilabiliaceae</taxon>
        <taxon>Marinilabilia</taxon>
    </lineage>
</organism>
<evidence type="ECO:0000256" key="2">
    <source>
        <dbReference type="ARBA" id="ARBA00022840"/>
    </source>
</evidence>
<dbReference type="Pfam" id="PF00072">
    <property type="entry name" value="Response_reg"/>
    <property type="match status" value="1"/>
</dbReference>
<evidence type="ECO:0000256" key="7">
    <source>
        <dbReference type="SAM" id="Coils"/>
    </source>
</evidence>
<dbReference type="SUPFAM" id="SSF46689">
    <property type="entry name" value="Homeodomain-like"/>
    <property type="match status" value="1"/>
</dbReference>
<dbReference type="SUPFAM" id="SSF52540">
    <property type="entry name" value="P-loop containing nucleoside triphosphate hydrolases"/>
    <property type="match status" value="1"/>
</dbReference>
<keyword evidence="7" id="KW-0175">Coiled coil</keyword>
<name>A0A368V652_9BACT</name>
<dbReference type="PANTHER" id="PTHR32071:SF57">
    <property type="entry name" value="C4-DICARBOXYLATE TRANSPORT TRANSCRIPTIONAL REGULATORY PROTEIN DCTD"/>
    <property type="match status" value="1"/>
</dbReference>
<dbReference type="InterPro" id="IPR001789">
    <property type="entry name" value="Sig_transdc_resp-reg_receiver"/>
</dbReference>
<comment type="caution">
    <text evidence="10">The sequence shown here is derived from an EMBL/GenBank/DDBJ whole genome shotgun (WGS) entry which is preliminary data.</text>
</comment>
<keyword evidence="1" id="KW-0547">Nucleotide-binding</keyword>
<dbReference type="SMART" id="SM00448">
    <property type="entry name" value="REC"/>
    <property type="match status" value="1"/>
</dbReference>
<evidence type="ECO:0000313" key="10">
    <source>
        <dbReference type="EMBL" id="RCW36627.1"/>
    </source>
</evidence>
<dbReference type="Pfam" id="PF00158">
    <property type="entry name" value="Sigma54_activat"/>
    <property type="match status" value="1"/>
</dbReference>
<keyword evidence="3" id="KW-0805">Transcription regulation</keyword>
<evidence type="ECO:0000259" key="9">
    <source>
        <dbReference type="PROSITE" id="PS50110"/>
    </source>
</evidence>
<dbReference type="Gene3D" id="1.10.8.60">
    <property type="match status" value="1"/>
</dbReference>
<keyword evidence="11" id="KW-1185">Reference proteome</keyword>
<evidence type="ECO:0000256" key="3">
    <source>
        <dbReference type="ARBA" id="ARBA00023015"/>
    </source>
</evidence>
<evidence type="ECO:0000259" key="8">
    <source>
        <dbReference type="PROSITE" id="PS50045"/>
    </source>
</evidence>
<keyword evidence="5" id="KW-0804">Transcription</keyword>
<dbReference type="GO" id="GO:0005524">
    <property type="term" value="F:ATP binding"/>
    <property type="evidence" value="ECO:0007669"/>
    <property type="project" value="UniProtKB-KW"/>
</dbReference>
<dbReference type="SUPFAM" id="SSF52172">
    <property type="entry name" value="CheY-like"/>
    <property type="match status" value="1"/>
</dbReference>
<proteinExistence type="predicted"/>
<reference evidence="10 11" key="1">
    <citation type="submission" date="2018-07" db="EMBL/GenBank/DDBJ databases">
        <title>Freshwater and sediment microbial communities from various areas in North America, analyzing microbe dynamics in response to fracking.</title>
        <authorList>
            <person name="Lamendella R."/>
        </authorList>
    </citation>
    <scope>NUCLEOTIDE SEQUENCE [LARGE SCALE GENOMIC DNA]</scope>
    <source>
        <strain evidence="10 11">160A</strain>
    </source>
</reference>
<evidence type="ECO:0000256" key="5">
    <source>
        <dbReference type="ARBA" id="ARBA00023163"/>
    </source>
</evidence>
<dbReference type="InterPro" id="IPR009057">
    <property type="entry name" value="Homeodomain-like_sf"/>
</dbReference>
<dbReference type="EMBL" id="QPIZ01000008">
    <property type="protein sequence ID" value="RCW36627.1"/>
    <property type="molecule type" value="Genomic_DNA"/>
</dbReference>
<evidence type="ECO:0000313" key="11">
    <source>
        <dbReference type="Proteomes" id="UP000252733"/>
    </source>
</evidence>
<dbReference type="Proteomes" id="UP000252733">
    <property type="component" value="Unassembled WGS sequence"/>
</dbReference>
<dbReference type="PROSITE" id="PS00676">
    <property type="entry name" value="SIGMA54_INTERACT_2"/>
    <property type="match status" value="1"/>
</dbReference>
<dbReference type="GO" id="GO:0000160">
    <property type="term" value="P:phosphorelay signal transduction system"/>
    <property type="evidence" value="ECO:0007669"/>
    <property type="project" value="InterPro"/>
</dbReference>
<keyword evidence="6" id="KW-0597">Phosphoprotein</keyword>
<dbReference type="InterPro" id="IPR002078">
    <property type="entry name" value="Sigma_54_int"/>
</dbReference>
<accession>A0A368V652</accession>
<dbReference type="PROSITE" id="PS00688">
    <property type="entry name" value="SIGMA54_INTERACT_3"/>
    <property type="match status" value="1"/>
</dbReference>
<dbReference type="GO" id="GO:0006355">
    <property type="term" value="P:regulation of DNA-templated transcription"/>
    <property type="evidence" value="ECO:0007669"/>
    <property type="project" value="InterPro"/>
</dbReference>
<dbReference type="InterPro" id="IPR025662">
    <property type="entry name" value="Sigma_54_int_dom_ATP-bd_1"/>
</dbReference>
<dbReference type="GO" id="GO:0043565">
    <property type="term" value="F:sequence-specific DNA binding"/>
    <property type="evidence" value="ECO:0007669"/>
    <property type="project" value="InterPro"/>
</dbReference>
<gene>
    <name evidence="10" type="ORF">DFO77_10869</name>
</gene>
<sequence length="483" mass="55201">MEKIKILYIDDEPDNLLTFRLSLRPWFGIVVASNPYEGLKLVEYPEVSVLITDQRMPGITGLELSRKVMQFRPEIPIVILTAYDDSEAMRDAISLGGIFRYVLKPWSIEELKQTIYNAHEAFLLRKENSLLVQDLTEKNKKLHFALDKVARLKEALEEEKIMLKEDFSGMVQPGEIVGKSKAMLKVLKEIECVAKSDASVLLIGETGTGKELFARLVHKLSRRKEEVMVSINCATLPEPLVESELFGYEKGAFSGAMNLKHGKFEVANKGTLFLDEIGELPLNLQTKLLRVLQEKEFERLGGNKIIKTDFRLVSATNRNIDEEVKKSAFRSDLFYRINTIPIVLPPLRDRIEDVPFLVEFFVNRLNRQTGNKINSIPRRTMDKLMAYHWPGNVRELMNVVERAHILSPGQKLIVGDNFKTIVEDGDDSESLMSLEEMEKKYILKVLRLTNWKVRGKKGAAELLGLNPNTLDSRMKKIGIKRDK</sequence>
<dbReference type="InterPro" id="IPR058031">
    <property type="entry name" value="AAA_lid_NorR"/>
</dbReference>
<dbReference type="Gene3D" id="1.10.10.60">
    <property type="entry name" value="Homeodomain-like"/>
    <property type="match status" value="1"/>
</dbReference>
<dbReference type="FunFam" id="3.40.50.300:FF:000006">
    <property type="entry name" value="DNA-binding transcriptional regulator NtrC"/>
    <property type="match status" value="1"/>
</dbReference>
<feature type="domain" description="Sigma-54 factor interaction" evidence="8">
    <location>
        <begin position="176"/>
        <end position="405"/>
    </location>
</feature>
<dbReference type="Pfam" id="PF02954">
    <property type="entry name" value="HTH_8"/>
    <property type="match status" value="1"/>
</dbReference>
<dbReference type="InterPro" id="IPR027417">
    <property type="entry name" value="P-loop_NTPase"/>
</dbReference>
<evidence type="ECO:0000256" key="4">
    <source>
        <dbReference type="ARBA" id="ARBA00023125"/>
    </source>
</evidence>
<feature type="coiled-coil region" evidence="7">
    <location>
        <begin position="135"/>
        <end position="166"/>
    </location>
</feature>
<dbReference type="Gene3D" id="3.40.50.2300">
    <property type="match status" value="1"/>
</dbReference>
<evidence type="ECO:0000256" key="1">
    <source>
        <dbReference type="ARBA" id="ARBA00022741"/>
    </source>
</evidence>
<protein>
    <submittedName>
        <fullName evidence="10">DNA-binding NtrC family response regulator</fullName>
    </submittedName>
</protein>
<dbReference type="Pfam" id="PF25601">
    <property type="entry name" value="AAA_lid_14"/>
    <property type="match status" value="1"/>
</dbReference>
<dbReference type="PROSITE" id="PS50110">
    <property type="entry name" value="RESPONSE_REGULATORY"/>
    <property type="match status" value="1"/>
</dbReference>
<dbReference type="InterPro" id="IPR025944">
    <property type="entry name" value="Sigma_54_int_dom_CS"/>
</dbReference>
<dbReference type="AlphaFoldDB" id="A0A368V652"/>
<dbReference type="RefSeq" id="WP_114436881.1">
    <property type="nucleotide sequence ID" value="NZ_QPIZ01000008.1"/>
</dbReference>
<keyword evidence="4 10" id="KW-0238">DNA-binding</keyword>
<evidence type="ECO:0000256" key="6">
    <source>
        <dbReference type="PROSITE-ProRule" id="PRU00169"/>
    </source>
</evidence>
<dbReference type="InterPro" id="IPR025943">
    <property type="entry name" value="Sigma_54_int_dom_ATP-bd_2"/>
</dbReference>
<keyword evidence="2" id="KW-0067">ATP-binding</keyword>
<dbReference type="PANTHER" id="PTHR32071">
    <property type="entry name" value="TRANSCRIPTIONAL REGULATORY PROTEIN"/>
    <property type="match status" value="1"/>
</dbReference>
<feature type="domain" description="Response regulatory" evidence="9">
    <location>
        <begin position="5"/>
        <end position="119"/>
    </location>
</feature>
<dbReference type="InterPro" id="IPR011006">
    <property type="entry name" value="CheY-like_superfamily"/>
</dbReference>
<dbReference type="CDD" id="cd00009">
    <property type="entry name" value="AAA"/>
    <property type="match status" value="1"/>
</dbReference>
<dbReference type="InterPro" id="IPR003593">
    <property type="entry name" value="AAA+_ATPase"/>
</dbReference>